<proteinExistence type="predicted"/>
<keyword evidence="4" id="KW-0862">Zinc</keyword>
<accession>A0A0L0BY59</accession>
<evidence type="ECO:0000256" key="6">
    <source>
        <dbReference type="SAM" id="MobiDB-lite"/>
    </source>
</evidence>
<dbReference type="Pfam" id="PF00096">
    <property type="entry name" value="zf-C2H2"/>
    <property type="match status" value="1"/>
</dbReference>
<keyword evidence="2" id="KW-0479">Metal-binding</keyword>
<feature type="non-terminal residue" evidence="8">
    <location>
        <position position="664"/>
    </location>
</feature>
<feature type="domain" description="C2H2-type" evidence="7">
    <location>
        <begin position="196"/>
        <end position="224"/>
    </location>
</feature>
<feature type="compositionally biased region" description="Low complexity" evidence="6">
    <location>
        <begin position="484"/>
        <end position="494"/>
    </location>
</feature>
<dbReference type="PROSITE" id="PS00028">
    <property type="entry name" value="ZINC_FINGER_C2H2_1"/>
    <property type="match status" value="4"/>
</dbReference>
<dbReference type="Gene3D" id="3.30.160.60">
    <property type="entry name" value="Classic Zinc Finger"/>
    <property type="match status" value="1"/>
</dbReference>
<organism evidence="8 9">
    <name type="scientific">Lucilia cuprina</name>
    <name type="common">Green bottle fly</name>
    <name type="synonym">Australian sheep blowfly</name>
    <dbReference type="NCBI Taxonomy" id="7375"/>
    <lineage>
        <taxon>Eukaryota</taxon>
        <taxon>Metazoa</taxon>
        <taxon>Ecdysozoa</taxon>
        <taxon>Arthropoda</taxon>
        <taxon>Hexapoda</taxon>
        <taxon>Insecta</taxon>
        <taxon>Pterygota</taxon>
        <taxon>Neoptera</taxon>
        <taxon>Endopterygota</taxon>
        <taxon>Diptera</taxon>
        <taxon>Brachycera</taxon>
        <taxon>Muscomorpha</taxon>
        <taxon>Oestroidea</taxon>
        <taxon>Calliphoridae</taxon>
        <taxon>Luciliinae</taxon>
        <taxon>Lucilia</taxon>
    </lineage>
</organism>
<dbReference type="GO" id="GO:0000981">
    <property type="term" value="F:DNA-binding transcription factor activity, RNA polymerase II-specific"/>
    <property type="evidence" value="ECO:0007669"/>
    <property type="project" value="TreeGrafter"/>
</dbReference>
<evidence type="ECO:0000256" key="1">
    <source>
        <dbReference type="ARBA" id="ARBA00004123"/>
    </source>
</evidence>
<dbReference type="EMBL" id="JRES01001253">
    <property type="protein sequence ID" value="KNC24219.1"/>
    <property type="molecule type" value="Genomic_DNA"/>
</dbReference>
<evidence type="ECO:0000313" key="9">
    <source>
        <dbReference type="Proteomes" id="UP000037069"/>
    </source>
</evidence>
<feature type="domain" description="C2H2-type" evidence="7">
    <location>
        <begin position="388"/>
        <end position="416"/>
    </location>
</feature>
<evidence type="ECO:0000313" key="8">
    <source>
        <dbReference type="EMBL" id="KNC24219.1"/>
    </source>
</evidence>
<feature type="region of interest" description="Disordered" evidence="6">
    <location>
        <begin position="597"/>
        <end position="639"/>
    </location>
</feature>
<keyword evidence="3" id="KW-0677">Repeat</keyword>
<dbReference type="STRING" id="7375.A0A0L0BY59"/>
<evidence type="ECO:0000256" key="2">
    <source>
        <dbReference type="ARBA" id="ARBA00022723"/>
    </source>
</evidence>
<reference evidence="8 9" key="1">
    <citation type="journal article" date="2015" name="Nat. Commun.">
        <title>Lucilia cuprina genome unlocks parasitic fly biology to underpin future interventions.</title>
        <authorList>
            <person name="Anstead C.A."/>
            <person name="Korhonen P.K."/>
            <person name="Young N.D."/>
            <person name="Hall R.S."/>
            <person name="Jex A.R."/>
            <person name="Murali S.C."/>
            <person name="Hughes D.S."/>
            <person name="Lee S.F."/>
            <person name="Perry T."/>
            <person name="Stroehlein A.J."/>
            <person name="Ansell B.R."/>
            <person name="Breugelmans B."/>
            <person name="Hofmann A."/>
            <person name="Qu J."/>
            <person name="Dugan S."/>
            <person name="Lee S.L."/>
            <person name="Chao H."/>
            <person name="Dinh H."/>
            <person name="Han Y."/>
            <person name="Doddapaneni H.V."/>
            <person name="Worley K.C."/>
            <person name="Muzny D.M."/>
            <person name="Ioannidis P."/>
            <person name="Waterhouse R.M."/>
            <person name="Zdobnov E.M."/>
            <person name="James P.J."/>
            <person name="Bagnall N.H."/>
            <person name="Kotze A.C."/>
            <person name="Gibbs R.A."/>
            <person name="Richards S."/>
            <person name="Batterham P."/>
            <person name="Gasser R.B."/>
        </authorList>
    </citation>
    <scope>NUCLEOTIDE SEQUENCE [LARGE SCALE GENOMIC DNA]</scope>
    <source>
        <strain evidence="8 9">LS</strain>
        <tissue evidence="8">Full body</tissue>
    </source>
</reference>
<dbReference type="InterPro" id="IPR013087">
    <property type="entry name" value="Znf_C2H2_type"/>
</dbReference>
<evidence type="ECO:0000256" key="4">
    <source>
        <dbReference type="ARBA" id="ARBA00022833"/>
    </source>
</evidence>
<protein>
    <submittedName>
        <fullName evidence="8">Zinc finger protein 2</fullName>
    </submittedName>
</protein>
<feature type="compositionally biased region" description="Polar residues" evidence="6">
    <location>
        <begin position="597"/>
        <end position="610"/>
    </location>
</feature>
<feature type="compositionally biased region" description="Low complexity" evidence="6">
    <location>
        <begin position="624"/>
        <end position="638"/>
    </location>
</feature>
<dbReference type="InterPro" id="IPR036236">
    <property type="entry name" value="Znf_C2H2_sf"/>
</dbReference>
<gene>
    <name evidence="8" type="ORF">FF38_04033</name>
</gene>
<feature type="compositionally biased region" description="Polar residues" evidence="6">
    <location>
        <begin position="472"/>
        <end position="482"/>
    </location>
</feature>
<feature type="domain" description="C2H2-type" evidence="7">
    <location>
        <begin position="285"/>
        <end position="314"/>
    </location>
</feature>
<comment type="caution">
    <text evidence="8">The sequence shown here is derived from an EMBL/GenBank/DDBJ whole genome shotgun (WGS) entry which is preliminary data.</text>
</comment>
<keyword evidence="5" id="KW-0863">Zinc-finger</keyword>
<dbReference type="InterPro" id="IPR051968">
    <property type="entry name" value="ZnFinger_Homeobox_TR"/>
</dbReference>
<evidence type="ECO:0000256" key="3">
    <source>
        <dbReference type="ARBA" id="ARBA00022737"/>
    </source>
</evidence>
<dbReference type="GO" id="GO:0008270">
    <property type="term" value="F:zinc ion binding"/>
    <property type="evidence" value="ECO:0007669"/>
    <property type="project" value="UniProtKB-KW"/>
</dbReference>
<evidence type="ECO:0000259" key="7">
    <source>
        <dbReference type="PROSITE" id="PS50157"/>
    </source>
</evidence>
<dbReference type="AlphaFoldDB" id="A0A0L0BY59"/>
<dbReference type="SMART" id="SM00355">
    <property type="entry name" value="ZnF_C2H2"/>
    <property type="match status" value="6"/>
</dbReference>
<name>A0A0L0BY59_LUCCU</name>
<dbReference type="SUPFAM" id="SSF57667">
    <property type="entry name" value="beta-beta-alpha zinc fingers"/>
    <property type="match status" value="2"/>
</dbReference>
<feature type="compositionally biased region" description="Low complexity" evidence="6">
    <location>
        <begin position="259"/>
        <end position="274"/>
    </location>
</feature>
<dbReference type="PANTHER" id="PTHR45891">
    <property type="entry name" value="ZINC FINGER HOMEOBOX PROTEIN"/>
    <property type="match status" value="1"/>
</dbReference>
<feature type="domain" description="C2H2-type" evidence="7">
    <location>
        <begin position="360"/>
        <end position="387"/>
    </location>
</feature>
<sequence>MFFDPNDESENMDTMENLTSAIPLAHTQNSSKSSTTITEEAANVTPTNIPAMIYKCNNCDFFGQLKHEVEAHIEATHPNANSSEVISIPTNPVAIQAFQAAMAAATLAAVSRASKTSNSPSSTPSPNLAQTKIVNAVSQDSEDDLGPVAIKRERLDISDQEILPEESAAVLNEPCTSMEVDEQRETPAQGKPNNSVQCPLCQDYFTEKHTLEIHLMTVHSVNRDGLSRLLLLVDTSLWQTEETSLTNCSEPVAPETAPSTSSSTKTVSDTTLPGTKPPPTGYELLLCQHCGSSFKHEQQLLQHAQKMQHYTMQKGEYLCLAFNSVRNPCKMHFPTLTAMFNHYNDSHMRLVISERHVYKYRCKQCSLAFKTQEKLTTHTLYHTMRDATKCAMCQRNFRSTQALQKHMEQAHSQPTTGNNLECPSPRTVSPCGSEMERLGPETSRTTSASDNVENESNRSVTPGPEICPPTQSPGSTQNEPHNSPSPSTQQQQMSTITALINQQQQPNASPSELLHHLQMQHQQFQNLPALHNLQQMQQQLPQFAAAVAASGMPINPVEMLNLMQFHHLISLNFMNLAPPLIFGGNAAAASSVTGSNTNVPTNMPNSNVSQAPAHVASTADLTMSSSTSNSNVTPSSVPALPNVDVSAQIMQQQQQISPSASNSQ</sequence>
<feature type="compositionally biased region" description="Polar residues" evidence="6">
    <location>
        <begin position="410"/>
        <end position="421"/>
    </location>
</feature>
<keyword evidence="9" id="KW-1185">Reference proteome</keyword>
<feature type="region of interest" description="Disordered" evidence="6">
    <location>
        <begin position="403"/>
        <end position="494"/>
    </location>
</feature>
<dbReference type="GO" id="GO:0005634">
    <property type="term" value="C:nucleus"/>
    <property type="evidence" value="ECO:0007669"/>
    <property type="project" value="UniProtKB-SubCell"/>
</dbReference>
<evidence type="ECO:0000256" key="5">
    <source>
        <dbReference type="PROSITE-ProRule" id="PRU00042"/>
    </source>
</evidence>
<dbReference type="GO" id="GO:0000978">
    <property type="term" value="F:RNA polymerase II cis-regulatory region sequence-specific DNA binding"/>
    <property type="evidence" value="ECO:0007669"/>
    <property type="project" value="TreeGrafter"/>
</dbReference>
<feature type="region of interest" description="Disordered" evidence="6">
    <location>
        <begin position="246"/>
        <end position="274"/>
    </location>
</feature>
<dbReference type="Proteomes" id="UP000037069">
    <property type="component" value="Unassembled WGS sequence"/>
</dbReference>
<dbReference type="OrthoDB" id="6417226at2759"/>
<dbReference type="PROSITE" id="PS50157">
    <property type="entry name" value="ZINC_FINGER_C2H2_2"/>
    <property type="match status" value="4"/>
</dbReference>
<dbReference type="PANTHER" id="PTHR45891:SF3">
    <property type="entry name" value="ZINC FINGER PROTEIN 2"/>
    <property type="match status" value="1"/>
</dbReference>
<feature type="compositionally biased region" description="Polar residues" evidence="6">
    <location>
        <begin position="442"/>
        <end position="451"/>
    </location>
</feature>
<comment type="subcellular location">
    <subcellularLocation>
        <location evidence="1">Nucleus</location>
    </subcellularLocation>
</comment>